<gene>
    <name evidence="2" type="ORF">PV06_06493</name>
</gene>
<dbReference type="OrthoDB" id="4343396at2759"/>
<evidence type="ECO:0000313" key="2">
    <source>
        <dbReference type="EMBL" id="KIW40880.1"/>
    </source>
</evidence>
<evidence type="ECO:0000256" key="1">
    <source>
        <dbReference type="SAM" id="MobiDB-lite"/>
    </source>
</evidence>
<organism evidence="2 3">
    <name type="scientific">Exophiala oligosperma</name>
    <dbReference type="NCBI Taxonomy" id="215243"/>
    <lineage>
        <taxon>Eukaryota</taxon>
        <taxon>Fungi</taxon>
        <taxon>Dikarya</taxon>
        <taxon>Ascomycota</taxon>
        <taxon>Pezizomycotina</taxon>
        <taxon>Eurotiomycetes</taxon>
        <taxon>Chaetothyriomycetidae</taxon>
        <taxon>Chaetothyriales</taxon>
        <taxon>Herpotrichiellaceae</taxon>
        <taxon>Exophiala</taxon>
    </lineage>
</organism>
<name>A0A0D2DEJ5_9EURO</name>
<feature type="compositionally biased region" description="Polar residues" evidence="1">
    <location>
        <begin position="274"/>
        <end position="284"/>
    </location>
</feature>
<feature type="region of interest" description="Disordered" evidence="1">
    <location>
        <begin position="270"/>
        <end position="293"/>
    </location>
</feature>
<dbReference type="VEuPathDB" id="FungiDB:PV06_06493"/>
<keyword evidence="3" id="KW-1185">Reference proteome</keyword>
<reference evidence="2 3" key="1">
    <citation type="submission" date="2015-01" db="EMBL/GenBank/DDBJ databases">
        <title>The Genome Sequence of Exophiala oligosperma CBS72588.</title>
        <authorList>
            <consortium name="The Broad Institute Genomics Platform"/>
            <person name="Cuomo C."/>
            <person name="de Hoog S."/>
            <person name="Gorbushina A."/>
            <person name="Stielow B."/>
            <person name="Teixiera M."/>
            <person name="Abouelleil A."/>
            <person name="Chapman S.B."/>
            <person name="Priest M."/>
            <person name="Young S.K."/>
            <person name="Wortman J."/>
            <person name="Nusbaum C."/>
            <person name="Birren B."/>
        </authorList>
    </citation>
    <scope>NUCLEOTIDE SEQUENCE [LARGE SCALE GENOMIC DNA]</scope>
    <source>
        <strain evidence="2 3">CBS 72588</strain>
    </source>
</reference>
<dbReference type="HOGENOM" id="CLU_950056_0_0_1"/>
<dbReference type="GeneID" id="27358567"/>
<protein>
    <submittedName>
        <fullName evidence="2">Uncharacterized protein</fullName>
    </submittedName>
</protein>
<dbReference type="EMBL" id="KN847337">
    <property type="protein sequence ID" value="KIW40880.1"/>
    <property type="molecule type" value="Genomic_DNA"/>
</dbReference>
<dbReference type="RefSeq" id="XP_016261096.1">
    <property type="nucleotide sequence ID" value="XM_016407616.1"/>
</dbReference>
<evidence type="ECO:0000313" key="3">
    <source>
        <dbReference type="Proteomes" id="UP000053342"/>
    </source>
</evidence>
<proteinExistence type="predicted"/>
<dbReference type="Proteomes" id="UP000053342">
    <property type="component" value="Unassembled WGS sequence"/>
</dbReference>
<accession>A0A0D2DEJ5</accession>
<dbReference type="AlphaFoldDB" id="A0A0D2DEJ5"/>
<sequence length="293" mass="32783">MASTFLNMNRVVQQFDYTDVGELEAALSLLIVVPDTSIATTKEHLRLIKAYAGNYSLPSWTLSNAEILATGFRDMIVILTEPTDKADTLPFEPMMEGSRTIRSLDRALQWASKGQRSVQNTIILDGRLLRSRAFQQRESRSLRRHRDSQGFGVIDDICKLVEPSVVLVCNCCRFETLNSRTTDLLVSRIPEAGNIEMLTWPSGAQGSIVKSFHPEFIYKCEQPDQRALRESLWKLTIATATNIILKSNLRGSGISKLRSTVLRGMDTFAESRRNGQNTQGTSKAGTLRGRIGR</sequence>